<dbReference type="InterPro" id="IPR001117">
    <property type="entry name" value="Cu-oxidase_2nd"/>
</dbReference>
<keyword evidence="1" id="KW-0479">Metal-binding</keyword>
<dbReference type="InterPro" id="IPR045087">
    <property type="entry name" value="Cu-oxidase_fam"/>
</dbReference>
<dbReference type="SUPFAM" id="SSF49503">
    <property type="entry name" value="Cupredoxins"/>
    <property type="match status" value="3"/>
</dbReference>
<dbReference type="PANTHER" id="PTHR11709:SF394">
    <property type="entry name" value="FI03373P-RELATED"/>
    <property type="match status" value="1"/>
</dbReference>
<dbReference type="Pfam" id="PF07731">
    <property type="entry name" value="Cu-oxidase_2"/>
    <property type="match status" value="1"/>
</dbReference>
<proteinExistence type="predicted"/>
<dbReference type="RefSeq" id="WP_102728248.1">
    <property type="nucleotide sequence ID" value="NZ_CP072027.1"/>
</dbReference>
<evidence type="ECO:0000313" key="8">
    <source>
        <dbReference type="EMBL" id="MCL6656692.1"/>
    </source>
</evidence>
<feature type="domain" description="Plastocyanin-like" evidence="5">
    <location>
        <begin position="159"/>
        <end position="313"/>
    </location>
</feature>
<feature type="signal peptide" evidence="4">
    <location>
        <begin position="1"/>
        <end position="25"/>
    </location>
</feature>
<dbReference type="CDD" id="cd13874">
    <property type="entry name" value="CuRO_2_CopA"/>
    <property type="match status" value="1"/>
</dbReference>
<dbReference type="PANTHER" id="PTHR11709">
    <property type="entry name" value="MULTI-COPPER OXIDASE"/>
    <property type="match status" value="1"/>
</dbReference>
<evidence type="ECO:0000259" key="7">
    <source>
        <dbReference type="Pfam" id="PF07732"/>
    </source>
</evidence>
<organism evidence="8 9">
    <name type="scientific">Akkermansia massiliensis</name>
    <dbReference type="NCBI Taxonomy" id="2927224"/>
    <lineage>
        <taxon>Bacteria</taxon>
        <taxon>Pseudomonadati</taxon>
        <taxon>Verrucomicrobiota</taxon>
        <taxon>Verrucomicrobiia</taxon>
        <taxon>Verrucomicrobiales</taxon>
        <taxon>Akkermansiaceae</taxon>
        <taxon>Akkermansia</taxon>
    </lineage>
</organism>
<comment type="caution">
    <text evidence="8">The sequence shown here is derived from an EMBL/GenBank/DDBJ whole genome shotgun (WGS) entry which is preliminary data.</text>
</comment>
<evidence type="ECO:0000259" key="6">
    <source>
        <dbReference type="Pfam" id="PF07731"/>
    </source>
</evidence>
<dbReference type="InterPro" id="IPR034282">
    <property type="entry name" value="CuRO_2_CopA"/>
</dbReference>
<sequence>MFKVASHFFPFLCCCLMAQFSPSFAKTVEYDLYVRNAPVNFTGVTRPAMTINGSIPGPVLYFTEGDTAVIRVHNLMDTETSFHWHGLLVPNDQDGVPYLTSAPVKPHTTHTYTFPIIQNGTYWYHSHSGLQEQSGLYGAFVVRKRPGDPARRPEDALPEYTLVLSDWTNENPQEVNRKLHTGSDWFSIRKGSVQSYWEALRAGYLGTKLTSEWKRMNAMDVSDVYYERFLLNGSSQASLPRLKGGDRLRLRIVNGASSTYFWLRYAGGKIRVVASDGKDVVPVDVDRMMIAVSETYDVVLTVPESGRAFEFQATAEDTSGSSSLWLGHGERQPLRPFPRLNYFKKMKQMNGMMTMGGNMKMMKMNSGPMRQMHHHGMSGGMPASHSGDMGMMDMKSGSSHGGGHGSMQEEGEETTLTYDMLKSPSRTNLPSGVPVKELHFMLSGNMNRYVWSMNGKTLSETDRIMIKEGQNVRIILTNNTMMRHPMHLHGHFFRLVNRHGNFSPLKFTADIQPMATQVIEFNAAEKTRGNWFFHCHILYHMMSGMGRIFTYEDSPPNPQLPHPMRALQHVYDMDRKWYLTVNNDFASNGNIGDLEFGGTRWSVQGEWQIGYKDTRGYEAEGRLGRYIGEKQWLYPYIGVDWTCRKGEARERNMFRQTTQKDREVDGTLGVRYTLPLLLIGDARIDTDGKVRLQLERDDIPLASRLRLSFSLNTDRDYSVGLHYILTSHLSVSTNYDNNLHWGVGLMLTY</sequence>
<gene>
    <name evidence="8" type="ORF">M8N44_05085</name>
</gene>
<dbReference type="PROSITE" id="PS00079">
    <property type="entry name" value="MULTICOPPER_OXIDASE1"/>
    <property type="match status" value="2"/>
</dbReference>
<evidence type="ECO:0000256" key="2">
    <source>
        <dbReference type="ARBA" id="ARBA00023002"/>
    </source>
</evidence>
<dbReference type="EMBL" id="JAMGSI010000001">
    <property type="protein sequence ID" value="MCL6656692.1"/>
    <property type="molecule type" value="Genomic_DNA"/>
</dbReference>
<dbReference type="Pfam" id="PF00394">
    <property type="entry name" value="Cu-oxidase"/>
    <property type="match status" value="1"/>
</dbReference>
<dbReference type="InterPro" id="IPR033138">
    <property type="entry name" value="Cu_oxidase_CS"/>
</dbReference>
<dbReference type="InterPro" id="IPR002355">
    <property type="entry name" value="Cu_oxidase_Cu_BS"/>
</dbReference>
<feature type="domain" description="Plastocyanin-like" evidence="6">
    <location>
        <begin position="439"/>
        <end position="552"/>
    </location>
</feature>
<protein>
    <submittedName>
        <fullName evidence="8">Multicopper oxidase domain-containing protein</fullName>
    </submittedName>
</protein>
<dbReference type="Gene3D" id="2.60.40.420">
    <property type="entry name" value="Cupredoxins - blue copper proteins"/>
    <property type="match status" value="3"/>
</dbReference>
<accession>A0ABT0R6C9</accession>
<dbReference type="InterPro" id="IPR034279">
    <property type="entry name" value="CuRO_3_CopA"/>
</dbReference>
<dbReference type="InterPro" id="IPR011706">
    <property type="entry name" value="Cu-oxidase_C"/>
</dbReference>
<dbReference type="Proteomes" id="UP001202031">
    <property type="component" value="Unassembled WGS sequence"/>
</dbReference>
<dbReference type="InterPro" id="IPR008972">
    <property type="entry name" value="Cupredoxin"/>
</dbReference>
<name>A0ABT0R6C9_9BACT</name>
<dbReference type="GeneID" id="84023222"/>
<dbReference type="PROSITE" id="PS00080">
    <property type="entry name" value="MULTICOPPER_OXIDASE2"/>
    <property type="match status" value="1"/>
</dbReference>
<feature type="domain" description="Plastocyanin-like" evidence="7">
    <location>
        <begin position="35"/>
        <end position="145"/>
    </location>
</feature>
<keyword evidence="2" id="KW-0560">Oxidoreductase</keyword>
<keyword evidence="4" id="KW-0732">Signal</keyword>
<evidence type="ECO:0000256" key="3">
    <source>
        <dbReference type="ARBA" id="ARBA00023008"/>
    </source>
</evidence>
<keyword evidence="3" id="KW-0186">Copper</keyword>
<feature type="chain" id="PRO_5046860502" evidence="4">
    <location>
        <begin position="26"/>
        <end position="749"/>
    </location>
</feature>
<evidence type="ECO:0000259" key="5">
    <source>
        <dbReference type="Pfam" id="PF00394"/>
    </source>
</evidence>
<evidence type="ECO:0000256" key="1">
    <source>
        <dbReference type="ARBA" id="ARBA00022723"/>
    </source>
</evidence>
<dbReference type="Pfam" id="PF07732">
    <property type="entry name" value="Cu-oxidase_3"/>
    <property type="match status" value="1"/>
</dbReference>
<dbReference type="CDD" id="cd13896">
    <property type="entry name" value="CuRO_3_CopA"/>
    <property type="match status" value="1"/>
</dbReference>
<evidence type="ECO:0000256" key="4">
    <source>
        <dbReference type="SAM" id="SignalP"/>
    </source>
</evidence>
<dbReference type="InterPro" id="IPR011707">
    <property type="entry name" value="Cu-oxidase-like_N"/>
</dbReference>
<evidence type="ECO:0000313" key="9">
    <source>
        <dbReference type="Proteomes" id="UP001202031"/>
    </source>
</evidence>
<reference evidence="8 9" key="1">
    <citation type="submission" date="2022-03" db="EMBL/GenBank/DDBJ databases">
        <title>Taxonomic description of new species and reclassification of some bacterial strains.</title>
        <authorList>
            <person name="Ndongo S."/>
        </authorList>
    </citation>
    <scope>NUCLEOTIDE SEQUENCE [LARGE SCALE GENOMIC DNA]</scope>
    <source>
        <strain evidence="8 9">Marseille-P6666</strain>
    </source>
</reference>
<keyword evidence="9" id="KW-1185">Reference proteome</keyword>